<dbReference type="Pfam" id="PF03783">
    <property type="entry name" value="CsgG"/>
    <property type="match status" value="1"/>
</dbReference>
<comment type="caution">
    <text evidence="3">The sequence shown here is derived from an EMBL/GenBank/DDBJ whole genome shotgun (WGS) entry which is preliminary data.</text>
</comment>
<dbReference type="Proteomes" id="UP000448575">
    <property type="component" value="Unassembled WGS sequence"/>
</dbReference>
<sequence length="284" mass="28761">MKSTLILAAGALMLAGCAGTQPTLGGASTVATGSAGGENANNASTQLEKCDKPLGTLAVVEDRSAPWFQQLGQYKLGSTTPVLRMMIQQSNCFVVVERGAAMDHMMGERALEKSGEMRANSNYGKGQIAAADYTMSPTITFSQKGTQGVGGALGGFGLIGSVAGLVAGSMKANEASTMLLMIDNRSGVQLAAAEGSAKNFDFGMFGGLFGGGGFGAAGGYSNTPEGKILVASFMDSYNNVVKAVRNYRAQEVAGGLGTGGALGVQGGTTPASKEVPAKSKSKKK</sequence>
<dbReference type="EMBL" id="WWCJ01000007">
    <property type="protein sequence ID" value="MYN02675.1"/>
    <property type="molecule type" value="Genomic_DNA"/>
</dbReference>
<evidence type="ECO:0000313" key="3">
    <source>
        <dbReference type="EMBL" id="MYN02675.1"/>
    </source>
</evidence>
<dbReference type="AlphaFoldDB" id="A0A6N9HIR0"/>
<keyword evidence="2" id="KW-0732">Signal</keyword>
<name>A0A6N9HIR0_9BURK</name>
<organism evidence="3 4">
    <name type="scientific">Pseudoduganella guangdongensis</name>
    <dbReference type="NCBI Taxonomy" id="2692179"/>
    <lineage>
        <taxon>Bacteria</taxon>
        <taxon>Pseudomonadati</taxon>
        <taxon>Pseudomonadota</taxon>
        <taxon>Betaproteobacteria</taxon>
        <taxon>Burkholderiales</taxon>
        <taxon>Oxalobacteraceae</taxon>
        <taxon>Telluria group</taxon>
        <taxon>Pseudoduganella</taxon>
    </lineage>
</organism>
<evidence type="ECO:0000313" key="4">
    <source>
        <dbReference type="Proteomes" id="UP000448575"/>
    </source>
</evidence>
<evidence type="ECO:0000256" key="1">
    <source>
        <dbReference type="SAM" id="MobiDB-lite"/>
    </source>
</evidence>
<dbReference type="GO" id="GO:0030288">
    <property type="term" value="C:outer membrane-bounded periplasmic space"/>
    <property type="evidence" value="ECO:0007669"/>
    <property type="project" value="InterPro"/>
</dbReference>
<feature type="region of interest" description="Disordered" evidence="1">
    <location>
        <begin position="262"/>
        <end position="284"/>
    </location>
</feature>
<feature type="signal peptide" evidence="2">
    <location>
        <begin position="1"/>
        <end position="20"/>
    </location>
</feature>
<keyword evidence="4" id="KW-1185">Reference proteome</keyword>
<feature type="chain" id="PRO_5026853533" evidence="2">
    <location>
        <begin position="21"/>
        <end position="284"/>
    </location>
</feature>
<dbReference type="PROSITE" id="PS51257">
    <property type="entry name" value="PROKAR_LIPOPROTEIN"/>
    <property type="match status" value="1"/>
</dbReference>
<dbReference type="RefSeq" id="WP_161025680.1">
    <property type="nucleotide sequence ID" value="NZ_WWCJ01000007.1"/>
</dbReference>
<protein>
    <submittedName>
        <fullName evidence="3">Peptidoglycan-binding protein</fullName>
    </submittedName>
</protein>
<gene>
    <name evidence="3" type="ORF">GTP41_11260</name>
</gene>
<accession>A0A6N9HIR0</accession>
<evidence type="ECO:0000256" key="2">
    <source>
        <dbReference type="SAM" id="SignalP"/>
    </source>
</evidence>
<reference evidence="3 4" key="1">
    <citation type="submission" date="2019-12" db="EMBL/GenBank/DDBJ databases">
        <title>Novel species isolated from a subtropical stream in China.</title>
        <authorList>
            <person name="Lu H."/>
        </authorList>
    </citation>
    <scope>NUCLEOTIDE SEQUENCE [LARGE SCALE GENOMIC DNA]</scope>
    <source>
        <strain evidence="3 4">DS3</strain>
    </source>
</reference>
<proteinExistence type="predicted"/>
<dbReference type="InterPro" id="IPR005534">
    <property type="entry name" value="Curli_assmbl/transp-comp_CsgG"/>
</dbReference>